<proteinExistence type="predicted"/>
<dbReference type="InterPro" id="IPR009060">
    <property type="entry name" value="UBA-like_sf"/>
</dbReference>
<evidence type="ECO:0000256" key="1">
    <source>
        <dbReference type="SAM" id="MobiDB-lite"/>
    </source>
</evidence>
<dbReference type="InterPro" id="IPR015940">
    <property type="entry name" value="UBA"/>
</dbReference>
<feature type="compositionally biased region" description="Low complexity" evidence="1">
    <location>
        <begin position="8"/>
        <end position="33"/>
    </location>
</feature>
<evidence type="ECO:0000259" key="2">
    <source>
        <dbReference type="PROSITE" id="PS50030"/>
    </source>
</evidence>
<keyword evidence="4" id="KW-1185">Reference proteome</keyword>
<sequence>MEYDFRKSSVSSYDSNASSFNRPSPSSAAAHPSLYPKVAGASHSGSNHPPYHNAPSPPPSASMMGIRVSVKPQYRITPPPTLLPQMGEVPRSNFHFDFGYERNVIAESMKEKQNWSRFLASENIPQRTPESSSNGPAIDPVVSKYLASGLTREAVTLAVANFGDNPIKVKEFAKGFSLLREMGFSPNPIAEALIMYDNDADKALAHFLNNTS</sequence>
<name>S8CXY1_9LAMI</name>
<dbReference type="InterPro" id="IPR042575">
    <property type="entry name" value="UBAP1_C"/>
</dbReference>
<dbReference type="PANTHER" id="PTHR15960">
    <property type="entry name" value="LD44032P"/>
    <property type="match status" value="1"/>
</dbReference>
<dbReference type="InterPro" id="IPR038870">
    <property type="entry name" value="UBAP1"/>
</dbReference>
<dbReference type="OrthoDB" id="2018023at2759"/>
<feature type="domain" description="UBA" evidence="2">
    <location>
        <begin position="168"/>
        <end position="210"/>
    </location>
</feature>
<feature type="region of interest" description="Disordered" evidence="1">
    <location>
        <begin position="1"/>
        <end position="64"/>
    </location>
</feature>
<dbReference type="GO" id="GO:0043130">
    <property type="term" value="F:ubiquitin binding"/>
    <property type="evidence" value="ECO:0007669"/>
    <property type="project" value="InterPro"/>
</dbReference>
<dbReference type="Proteomes" id="UP000015453">
    <property type="component" value="Unassembled WGS sequence"/>
</dbReference>
<reference evidence="3 4" key="1">
    <citation type="journal article" date="2013" name="BMC Genomics">
        <title>The miniature genome of a carnivorous plant Genlisea aurea contains a low number of genes and short non-coding sequences.</title>
        <authorList>
            <person name="Leushkin E.V."/>
            <person name="Sutormin R.A."/>
            <person name="Nabieva E.R."/>
            <person name="Penin A.A."/>
            <person name="Kondrashov A.S."/>
            <person name="Logacheva M.D."/>
        </authorList>
    </citation>
    <scope>NUCLEOTIDE SEQUENCE [LARGE SCALE GENOMIC DNA]</scope>
</reference>
<accession>S8CXY1</accession>
<gene>
    <name evidence="3" type="ORF">M569_04926</name>
</gene>
<comment type="caution">
    <text evidence="3">The sequence shown here is derived from an EMBL/GenBank/DDBJ whole genome shotgun (WGS) entry which is preliminary data.</text>
</comment>
<dbReference type="AlphaFoldDB" id="S8CXY1"/>
<dbReference type="GO" id="GO:0043162">
    <property type="term" value="P:ubiquitin-dependent protein catabolic process via the multivesicular body sorting pathway"/>
    <property type="evidence" value="ECO:0007669"/>
    <property type="project" value="InterPro"/>
</dbReference>
<dbReference type="PANTHER" id="PTHR15960:SF5">
    <property type="entry name" value="LD44032P"/>
    <property type="match status" value="1"/>
</dbReference>
<evidence type="ECO:0000313" key="3">
    <source>
        <dbReference type="EMBL" id="EPS69836.1"/>
    </source>
</evidence>
<evidence type="ECO:0000313" key="4">
    <source>
        <dbReference type="Proteomes" id="UP000015453"/>
    </source>
</evidence>
<dbReference type="EMBL" id="AUSU01001938">
    <property type="protein sequence ID" value="EPS69836.1"/>
    <property type="molecule type" value="Genomic_DNA"/>
</dbReference>
<dbReference type="SUPFAM" id="SSF46934">
    <property type="entry name" value="UBA-like"/>
    <property type="match status" value="1"/>
</dbReference>
<protein>
    <recommendedName>
        <fullName evidence="2">UBA domain-containing protein</fullName>
    </recommendedName>
</protein>
<organism evidence="3 4">
    <name type="scientific">Genlisea aurea</name>
    <dbReference type="NCBI Taxonomy" id="192259"/>
    <lineage>
        <taxon>Eukaryota</taxon>
        <taxon>Viridiplantae</taxon>
        <taxon>Streptophyta</taxon>
        <taxon>Embryophyta</taxon>
        <taxon>Tracheophyta</taxon>
        <taxon>Spermatophyta</taxon>
        <taxon>Magnoliopsida</taxon>
        <taxon>eudicotyledons</taxon>
        <taxon>Gunneridae</taxon>
        <taxon>Pentapetalae</taxon>
        <taxon>asterids</taxon>
        <taxon>lamiids</taxon>
        <taxon>Lamiales</taxon>
        <taxon>Lentibulariaceae</taxon>
        <taxon>Genlisea</taxon>
    </lineage>
</organism>
<dbReference type="GO" id="GO:0000813">
    <property type="term" value="C:ESCRT I complex"/>
    <property type="evidence" value="ECO:0007669"/>
    <property type="project" value="InterPro"/>
</dbReference>
<dbReference type="PROSITE" id="PS50030">
    <property type="entry name" value="UBA"/>
    <property type="match status" value="1"/>
</dbReference>
<dbReference type="Gene3D" id="1.20.120.1920">
    <property type="entry name" value="UBAP1 SOUBA domain"/>
    <property type="match status" value="1"/>
</dbReference>